<sequence>MSSWLRTTGNVKHATKLPAGISSDRAIDVLHNHNFFISCDPHLVKFESIARPPAADDALPDRCRDDADGEPMFYAVTDRVQKLPAGLWDADVTSTYELVNLKRGLFVKLRSQMGVVMETVWDVREDGAGGAAITETVLIKASRLLIGIVKSMCENDWRVVHGKLLDIMGEEKA</sequence>
<dbReference type="EMBL" id="LGSR01000020">
    <property type="protein sequence ID" value="KOS18549.1"/>
    <property type="molecule type" value="Genomic_DNA"/>
</dbReference>
<proteinExistence type="predicted"/>
<name>A0A0M9VT90_ESCWE</name>
<comment type="caution">
    <text evidence="2">The sequence shown here is derived from an EMBL/GenBank/DDBJ whole genome shotgun (WGS) entry which is preliminary data.</text>
</comment>
<gene>
    <name evidence="2" type="ORF">ESCO_000924</name>
</gene>
<keyword evidence="3" id="KW-1185">Reference proteome</keyword>
<dbReference type="OrthoDB" id="4794810at2759"/>
<dbReference type="AlphaFoldDB" id="A0A0M9VT90"/>
<reference evidence="2 3" key="1">
    <citation type="submission" date="2015-07" db="EMBL/GenBank/DDBJ databases">
        <title>The genome of the fungus Escovopsis weberi, a specialized disease agent of ant agriculture.</title>
        <authorList>
            <person name="de Man T.J."/>
            <person name="Stajich J.E."/>
            <person name="Kubicek C.P."/>
            <person name="Chenthamara K."/>
            <person name="Atanasova L."/>
            <person name="Druzhinina I.S."/>
            <person name="Birnbaum S."/>
            <person name="Barribeau S.M."/>
            <person name="Teiling C."/>
            <person name="Suen G."/>
            <person name="Currie C."/>
            <person name="Gerardo N.M."/>
        </authorList>
    </citation>
    <scope>NUCLEOTIDE SEQUENCE [LARGE SCALE GENOMIC DNA]</scope>
</reference>
<evidence type="ECO:0000313" key="3">
    <source>
        <dbReference type="Proteomes" id="UP000053831"/>
    </source>
</evidence>
<dbReference type="Proteomes" id="UP000053831">
    <property type="component" value="Unassembled WGS sequence"/>
</dbReference>
<protein>
    <recommendedName>
        <fullName evidence="1">DUF7053 domain-containing protein</fullName>
    </recommendedName>
</protein>
<evidence type="ECO:0000259" key="1">
    <source>
        <dbReference type="Pfam" id="PF23155"/>
    </source>
</evidence>
<feature type="domain" description="DUF7053" evidence="1">
    <location>
        <begin position="8"/>
        <end position="166"/>
    </location>
</feature>
<dbReference type="PANTHER" id="PTHR38117:SF1">
    <property type="entry name" value="DUF3074 DOMAIN-CONTAINING PROTEIN"/>
    <property type="match status" value="1"/>
</dbReference>
<dbReference type="InterPro" id="IPR055481">
    <property type="entry name" value="DUF7053"/>
</dbReference>
<evidence type="ECO:0000313" key="2">
    <source>
        <dbReference type="EMBL" id="KOS18549.1"/>
    </source>
</evidence>
<accession>A0A0M9VT90</accession>
<dbReference type="PANTHER" id="PTHR38117">
    <property type="entry name" value="NACHT AND WD40 DOMAIN PROTEIN"/>
    <property type="match status" value="1"/>
</dbReference>
<organism evidence="2 3">
    <name type="scientific">Escovopsis weberi</name>
    <dbReference type="NCBI Taxonomy" id="150374"/>
    <lineage>
        <taxon>Eukaryota</taxon>
        <taxon>Fungi</taxon>
        <taxon>Dikarya</taxon>
        <taxon>Ascomycota</taxon>
        <taxon>Pezizomycotina</taxon>
        <taxon>Sordariomycetes</taxon>
        <taxon>Hypocreomycetidae</taxon>
        <taxon>Hypocreales</taxon>
        <taxon>Hypocreaceae</taxon>
        <taxon>Escovopsis</taxon>
    </lineage>
</organism>
<dbReference type="Pfam" id="PF23155">
    <property type="entry name" value="DUF7053"/>
    <property type="match status" value="1"/>
</dbReference>